<dbReference type="Proteomes" id="UP000034406">
    <property type="component" value="Unassembled WGS sequence"/>
</dbReference>
<keyword evidence="1" id="KW-0812">Transmembrane</keyword>
<dbReference type="AlphaFoldDB" id="A0A0G0MTX6"/>
<dbReference type="STRING" id="1618490.US90_C0024G0002"/>
<feature type="transmembrane region" description="Helical" evidence="1">
    <location>
        <begin position="63"/>
        <end position="82"/>
    </location>
</feature>
<evidence type="ECO:0000313" key="2">
    <source>
        <dbReference type="EMBL" id="KKQ68396.1"/>
    </source>
</evidence>
<name>A0A0G0MTX6_9BACT</name>
<reference evidence="2 3" key="1">
    <citation type="journal article" date="2015" name="Nature">
        <title>rRNA introns, odd ribosomes, and small enigmatic genomes across a large radiation of phyla.</title>
        <authorList>
            <person name="Brown C.T."/>
            <person name="Hug L.A."/>
            <person name="Thomas B.C."/>
            <person name="Sharon I."/>
            <person name="Castelle C.J."/>
            <person name="Singh A."/>
            <person name="Wilkins M.J."/>
            <person name="Williams K.H."/>
            <person name="Banfield J.F."/>
        </authorList>
    </citation>
    <scope>NUCLEOTIDE SEQUENCE [LARGE SCALE GENOMIC DNA]</scope>
</reference>
<organism evidence="2 3">
    <name type="scientific">Candidatus Shapirobacteria bacterium GW2011_GWE2_38_30</name>
    <dbReference type="NCBI Taxonomy" id="1618490"/>
    <lineage>
        <taxon>Bacteria</taxon>
        <taxon>Candidatus Shapironibacteriota</taxon>
    </lineage>
</organism>
<gene>
    <name evidence="2" type="ORF">US90_C0024G0002</name>
</gene>
<feature type="transmembrane region" description="Helical" evidence="1">
    <location>
        <begin position="94"/>
        <end position="113"/>
    </location>
</feature>
<evidence type="ECO:0000313" key="3">
    <source>
        <dbReference type="Proteomes" id="UP000034406"/>
    </source>
</evidence>
<keyword evidence="1" id="KW-1133">Transmembrane helix</keyword>
<feature type="transmembrane region" description="Helical" evidence="1">
    <location>
        <begin position="32"/>
        <end position="57"/>
    </location>
</feature>
<evidence type="ECO:0000256" key="1">
    <source>
        <dbReference type="SAM" id="Phobius"/>
    </source>
</evidence>
<keyword evidence="1" id="KW-0472">Membrane</keyword>
<dbReference type="EMBL" id="LBUT01000024">
    <property type="protein sequence ID" value="KKQ68396.1"/>
    <property type="molecule type" value="Genomic_DNA"/>
</dbReference>
<proteinExistence type="predicted"/>
<sequence length="216" mass="24949">MTKTSISQKALKTIQQQHLKPTPRWHFLSRNIFFWTLALLSLLVFALGLSLSVYMIQNPEFTPYFWSITAFFFVLVTTYFLRHTKKSYRLDPKILIISILFFGATIGLIFHQLNAAPLTDNYLAHRFKIYRSLAPLKQQVWSDPSSGYLSGKIISLDTANQFTLLDFNGKTWTITHDQPLIRGWASLTVGLEIKLIGQQLSSDSFKVNEIRPWGFR</sequence>
<protein>
    <submittedName>
        <fullName evidence="2">Uncharacterized protein</fullName>
    </submittedName>
</protein>
<comment type="caution">
    <text evidence="2">The sequence shown here is derived from an EMBL/GenBank/DDBJ whole genome shotgun (WGS) entry which is preliminary data.</text>
</comment>
<accession>A0A0G0MTX6</accession>